<name>A0A3T0EA73_9PROT</name>
<protein>
    <submittedName>
        <fullName evidence="2">Transcriptional activator ChrR</fullName>
    </submittedName>
</protein>
<dbReference type="EMBL" id="CP018911">
    <property type="protein sequence ID" value="AZU04180.1"/>
    <property type="molecule type" value="Genomic_DNA"/>
</dbReference>
<dbReference type="KEGG" id="gak:X907_1648"/>
<dbReference type="InterPro" id="IPR025979">
    <property type="entry name" value="ChrR-like_cupin_dom"/>
</dbReference>
<evidence type="ECO:0000313" key="3">
    <source>
        <dbReference type="Proteomes" id="UP000286954"/>
    </source>
</evidence>
<sequence>MELSPVPAREDAFLFDYAAGAGPAAMRLLAECQAALNPQAAVRVRVAEAGFGSLLSQLPPAAMSQNALDHVLEHAGTPITSSEQPSAIDTETGLPRALTPFLDMPGGELDWSRQLGGVQEIHLADASDANVDANLVRLMPGGGIPHHDHGGEELTLVLTGAFHDGHALYQAGDLCRATPGLRHRPEVDGATPCICLTVSLGDWKPANPLYGWLNRLNRSLRRRN</sequence>
<proteinExistence type="predicted"/>
<dbReference type="SUPFAM" id="SSF51182">
    <property type="entry name" value="RmlC-like cupins"/>
    <property type="match status" value="1"/>
</dbReference>
<evidence type="ECO:0000313" key="2">
    <source>
        <dbReference type="EMBL" id="AZU04180.1"/>
    </source>
</evidence>
<dbReference type="InterPro" id="IPR011051">
    <property type="entry name" value="RmlC_Cupin_sf"/>
</dbReference>
<dbReference type="Proteomes" id="UP000286954">
    <property type="component" value="Chromosome"/>
</dbReference>
<organism evidence="2 3">
    <name type="scientific">Glycocaulis alkaliphilus</name>
    <dbReference type="NCBI Taxonomy" id="1434191"/>
    <lineage>
        <taxon>Bacteria</taxon>
        <taxon>Pseudomonadati</taxon>
        <taxon>Pseudomonadota</taxon>
        <taxon>Alphaproteobacteria</taxon>
        <taxon>Maricaulales</taxon>
        <taxon>Maricaulaceae</taxon>
        <taxon>Glycocaulis</taxon>
    </lineage>
</organism>
<accession>A0A3T0EA73</accession>
<dbReference type="InterPro" id="IPR012807">
    <property type="entry name" value="Anti-sigma_ChrR"/>
</dbReference>
<dbReference type="InterPro" id="IPR014710">
    <property type="entry name" value="RmlC-like_jellyroll"/>
</dbReference>
<dbReference type="InterPro" id="IPR041916">
    <property type="entry name" value="Anti_sigma_zinc_sf"/>
</dbReference>
<dbReference type="Gene3D" id="2.60.120.10">
    <property type="entry name" value="Jelly Rolls"/>
    <property type="match status" value="1"/>
</dbReference>
<feature type="domain" description="ChrR-like cupin" evidence="1">
    <location>
        <begin position="108"/>
        <end position="195"/>
    </location>
</feature>
<keyword evidence="3" id="KW-1185">Reference proteome</keyword>
<dbReference type="Pfam" id="PF12973">
    <property type="entry name" value="Cupin_7"/>
    <property type="match status" value="1"/>
</dbReference>
<reference evidence="2 3" key="1">
    <citation type="submission" date="2016-12" db="EMBL/GenBank/DDBJ databases">
        <title>The genome of dimorphic prosthecate Glycocaulis alkaliphilus 6b-8t, isolated from crude oil dictates its adaptability in petroleum environments.</title>
        <authorList>
            <person name="Wu X.-L."/>
            <person name="Geng S."/>
        </authorList>
    </citation>
    <scope>NUCLEOTIDE SEQUENCE [LARGE SCALE GENOMIC DNA]</scope>
    <source>
        <strain evidence="2 3">6B-8</strain>
    </source>
</reference>
<evidence type="ECO:0000259" key="1">
    <source>
        <dbReference type="Pfam" id="PF12973"/>
    </source>
</evidence>
<gene>
    <name evidence="2" type="ORF">X907_1648</name>
</gene>
<dbReference type="OrthoDB" id="2988517at2"/>
<dbReference type="Gene3D" id="1.10.10.1320">
    <property type="entry name" value="Anti-sigma factor, zinc-finger domain"/>
    <property type="match status" value="1"/>
</dbReference>
<dbReference type="CDD" id="cd20301">
    <property type="entry name" value="cupin_ChrR"/>
    <property type="match status" value="1"/>
</dbReference>
<dbReference type="AlphaFoldDB" id="A0A3T0EA73"/>